<sequence>MYLPLNRIKSLVLLGCSLEDHYLKPILHGQLVSGTLLAFPMTPSFELKAAN</sequence>
<evidence type="ECO:0000313" key="2">
    <source>
        <dbReference type="Proteomes" id="UP000037035"/>
    </source>
</evidence>
<reference evidence="1 2" key="1">
    <citation type="submission" date="2015-08" db="EMBL/GenBank/DDBJ databases">
        <title>Next Generation Sequencing and Analysis of the Genome of Puccinia sorghi L Schw, the Causal Agent of Maize Common Rust.</title>
        <authorList>
            <person name="Rochi L."/>
            <person name="Burguener G."/>
            <person name="Darino M."/>
            <person name="Turjanski A."/>
            <person name="Kreff E."/>
            <person name="Dieguez M.J."/>
            <person name="Sacco F."/>
        </authorList>
    </citation>
    <scope>NUCLEOTIDE SEQUENCE [LARGE SCALE GENOMIC DNA]</scope>
    <source>
        <strain evidence="1 2">RO10H11247</strain>
    </source>
</reference>
<organism evidence="1 2">
    <name type="scientific">Puccinia sorghi</name>
    <dbReference type="NCBI Taxonomy" id="27349"/>
    <lineage>
        <taxon>Eukaryota</taxon>
        <taxon>Fungi</taxon>
        <taxon>Dikarya</taxon>
        <taxon>Basidiomycota</taxon>
        <taxon>Pucciniomycotina</taxon>
        <taxon>Pucciniomycetes</taxon>
        <taxon>Pucciniales</taxon>
        <taxon>Pucciniaceae</taxon>
        <taxon>Puccinia</taxon>
    </lineage>
</organism>
<gene>
    <name evidence="1" type="ORF">VP01_5768g1</name>
</gene>
<protein>
    <submittedName>
        <fullName evidence="1">Uncharacterized protein</fullName>
    </submittedName>
</protein>
<dbReference type="EMBL" id="LAVV01011016">
    <property type="protein sequence ID" value="KNZ48300.1"/>
    <property type="molecule type" value="Genomic_DNA"/>
</dbReference>
<dbReference type="OrthoDB" id="120976at2759"/>
<comment type="caution">
    <text evidence="1">The sequence shown here is derived from an EMBL/GenBank/DDBJ whole genome shotgun (WGS) entry which is preliminary data.</text>
</comment>
<proteinExistence type="predicted"/>
<dbReference type="VEuPathDB" id="FungiDB:VP01_5768g1"/>
<keyword evidence="2" id="KW-1185">Reference proteome</keyword>
<dbReference type="AlphaFoldDB" id="A0A0L6UKG5"/>
<name>A0A0L6UKG5_9BASI</name>
<accession>A0A0L6UKG5</accession>
<dbReference type="Proteomes" id="UP000037035">
    <property type="component" value="Unassembled WGS sequence"/>
</dbReference>
<evidence type="ECO:0000313" key="1">
    <source>
        <dbReference type="EMBL" id="KNZ48300.1"/>
    </source>
</evidence>